<organism evidence="12 13">
    <name type="scientific">Patiria miniata</name>
    <name type="common">Bat star</name>
    <name type="synonym">Asterina miniata</name>
    <dbReference type="NCBI Taxonomy" id="46514"/>
    <lineage>
        <taxon>Eukaryota</taxon>
        <taxon>Metazoa</taxon>
        <taxon>Echinodermata</taxon>
        <taxon>Eleutherozoa</taxon>
        <taxon>Asterozoa</taxon>
        <taxon>Asteroidea</taxon>
        <taxon>Valvatacea</taxon>
        <taxon>Valvatida</taxon>
        <taxon>Asterinidae</taxon>
        <taxon>Patiria</taxon>
    </lineage>
</organism>
<comment type="similarity">
    <text evidence="9">Belongs to the G-protein coupled receptor 1 family.</text>
</comment>
<feature type="transmembrane region" description="Helical" evidence="10">
    <location>
        <begin position="242"/>
        <end position="266"/>
    </location>
</feature>
<dbReference type="EnsemblMetazoa" id="XM_038204794.1">
    <property type="protein sequence ID" value="XP_038060722.1"/>
    <property type="gene ID" value="LOC119731599"/>
</dbReference>
<reference evidence="12" key="1">
    <citation type="submission" date="2022-11" db="UniProtKB">
        <authorList>
            <consortium name="EnsemblMetazoa"/>
        </authorList>
    </citation>
    <scope>IDENTIFICATION</scope>
</reference>
<dbReference type="PROSITE" id="PS00237">
    <property type="entry name" value="G_PROTEIN_RECEP_F1_1"/>
    <property type="match status" value="1"/>
</dbReference>
<feature type="transmembrane region" description="Helical" evidence="10">
    <location>
        <begin position="58"/>
        <end position="82"/>
    </location>
</feature>
<comment type="subcellular location">
    <subcellularLocation>
        <location evidence="1">Cell membrane</location>
        <topology evidence="1">Multi-pass membrane protein</topology>
    </subcellularLocation>
</comment>
<evidence type="ECO:0000256" key="6">
    <source>
        <dbReference type="ARBA" id="ARBA00023136"/>
    </source>
</evidence>
<keyword evidence="4 10" id="KW-1133">Transmembrane helix</keyword>
<feature type="transmembrane region" description="Helical" evidence="10">
    <location>
        <begin position="137"/>
        <end position="157"/>
    </location>
</feature>
<dbReference type="Proteomes" id="UP000887568">
    <property type="component" value="Unplaced"/>
</dbReference>
<keyword evidence="13" id="KW-1185">Reference proteome</keyword>
<dbReference type="PRINTS" id="PR00237">
    <property type="entry name" value="GPCRRHODOPSN"/>
</dbReference>
<evidence type="ECO:0000256" key="4">
    <source>
        <dbReference type="ARBA" id="ARBA00022989"/>
    </source>
</evidence>
<dbReference type="GO" id="GO:0004930">
    <property type="term" value="F:G protein-coupled receptor activity"/>
    <property type="evidence" value="ECO:0007669"/>
    <property type="project" value="UniProtKB-KW"/>
</dbReference>
<dbReference type="SUPFAM" id="SSF81321">
    <property type="entry name" value="Family A G protein-coupled receptor-like"/>
    <property type="match status" value="1"/>
</dbReference>
<proteinExistence type="inferred from homology"/>
<protein>
    <recommendedName>
        <fullName evidence="11">G-protein coupled receptors family 1 profile domain-containing protein</fullName>
    </recommendedName>
</protein>
<feature type="domain" description="G-protein coupled receptors family 1 profile" evidence="11">
    <location>
        <begin position="38"/>
        <end position="291"/>
    </location>
</feature>
<keyword evidence="7 9" id="KW-0675">Receptor</keyword>
<evidence type="ECO:0000313" key="12">
    <source>
        <dbReference type="EnsemblMetazoa" id="XP_038060722.1"/>
    </source>
</evidence>
<dbReference type="PANTHER" id="PTHR24249">
    <property type="entry name" value="HISTAMINE RECEPTOR-RELATED G-PROTEIN COUPLED RECEPTOR"/>
    <property type="match status" value="1"/>
</dbReference>
<evidence type="ECO:0000256" key="9">
    <source>
        <dbReference type="RuleBase" id="RU000688"/>
    </source>
</evidence>
<dbReference type="AlphaFoldDB" id="A0A914AA42"/>
<keyword evidence="8 9" id="KW-0807">Transducer</keyword>
<evidence type="ECO:0000256" key="3">
    <source>
        <dbReference type="ARBA" id="ARBA00022692"/>
    </source>
</evidence>
<dbReference type="RefSeq" id="XP_038060722.1">
    <property type="nucleotide sequence ID" value="XM_038204794.1"/>
</dbReference>
<feature type="transmembrane region" description="Helical" evidence="10">
    <location>
        <begin position="94"/>
        <end position="116"/>
    </location>
</feature>
<dbReference type="GeneID" id="119731599"/>
<accession>A0A914AA42</accession>
<name>A0A914AA42_PATMI</name>
<feature type="transmembrane region" description="Helical" evidence="10">
    <location>
        <begin position="272"/>
        <end position="293"/>
    </location>
</feature>
<evidence type="ECO:0000259" key="11">
    <source>
        <dbReference type="PROSITE" id="PS50262"/>
    </source>
</evidence>
<keyword evidence="5 9" id="KW-0297">G-protein coupled receptor</keyword>
<feature type="transmembrane region" description="Helical" evidence="10">
    <location>
        <begin position="187"/>
        <end position="209"/>
    </location>
</feature>
<dbReference type="PANTHER" id="PTHR24249:SF424">
    <property type="entry name" value="G-PROTEIN COUPLED RECEPTORS FAMILY 1 PROFILE DOMAIN-CONTAINING PROTEIN"/>
    <property type="match status" value="1"/>
</dbReference>
<evidence type="ECO:0000256" key="7">
    <source>
        <dbReference type="ARBA" id="ARBA00023170"/>
    </source>
</evidence>
<dbReference type="InterPro" id="IPR050569">
    <property type="entry name" value="TAAR"/>
</dbReference>
<dbReference type="InterPro" id="IPR017452">
    <property type="entry name" value="GPCR_Rhodpsn_7TM"/>
</dbReference>
<evidence type="ECO:0000256" key="10">
    <source>
        <dbReference type="SAM" id="Phobius"/>
    </source>
</evidence>
<keyword evidence="3 9" id="KW-0812">Transmembrane</keyword>
<dbReference type="Gene3D" id="1.20.1070.10">
    <property type="entry name" value="Rhodopsin 7-helix transmembrane proteins"/>
    <property type="match status" value="1"/>
</dbReference>
<dbReference type="OrthoDB" id="6376512at2759"/>
<evidence type="ECO:0000313" key="13">
    <source>
        <dbReference type="Proteomes" id="UP000887568"/>
    </source>
</evidence>
<evidence type="ECO:0000256" key="8">
    <source>
        <dbReference type="ARBA" id="ARBA00023224"/>
    </source>
</evidence>
<dbReference type="CDD" id="cd00637">
    <property type="entry name" value="7tm_classA_rhodopsin-like"/>
    <property type="match status" value="1"/>
</dbReference>
<evidence type="ECO:0000256" key="5">
    <source>
        <dbReference type="ARBA" id="ARBA00023040"/>
    </source>
</evidence>
<sequence>MSGNGTSLDAFRFTTCTDIICGLKVATIFFISTLTTAGNLVALITIGSTPSLRNCHGLLLMSLSLADLATGLVASTSMYPSVYNLWPFGDTMCLVVACIEAVAKKASLLTLTLLSIERYIAVTRPLRYSRIVTKQKILAGLTFCWVTPVPFFATLFLTRQIFNKYVFLLHACTITYQSQLLSLTLNVGLFVLPSLATVCITSVLAWVGMKKHARARAHMMSRLTEQGGQTRKAIKFFRMCSIMAFTFYACWAPITIVGVACVLADVRQPWGVFFALYWLQFSNSLWNVVIYFAMNDAFRHRARELFLSPFVALRRLC</sequence>
<feature type="transmembrane region" description="Helical" evidence="10">
    <location>
        <begin position="25"/>
        <end position="46"/>
    </location>
</feature>
<keyword evidence="6 10" id="KW-0472">Membrane</keyword>
<dbReference type="InterPro" id="IPR000276">
    <property type="entry name" value="GPCR_Rhodpsn"/>
</dbReference>
<keyword evidence="2" id="KW-1003">Cell membrane</keyword>
<dbReference type="OMA" id="CTITYQS"/>
<evidence type="ECO:0000256" key="1">
    <source>
        <dbReference type="ARBA" id="ARBA00004651"/>
    </source>
</evidence>
<evidence type="ECO:0000256" key="2">
    <source>
        <dbReference type="ARBA" id="ARBA00022475"/>
    </source>
</evidence>
<dbReference type="Pfam" id="PF00001">
    <property type="entry name" value="7tm_1"/>
    <property type="match status" value="1"/>
</dbReference>
<dbReference type="GO" id="GO:0005886">
    <property type="term" value="C:plasma membrane"/>
    <property type="evidence" value="ECO:0007669"/>
    <property type="project" value="UniProtKB-SubCell"/>
</dbReference>
<dbReference type="PROSITE" id="PS50262">
    <property type="entry name" value="G_PROTEIN_RECEP_F1_2"/>
    <property type="match status" value="1"/>
</dbReference>
<dbReference type="SMART" id="SM01381">
    <property type="entry name" value="7TM_GPCR_Srsx"/>
    <property type="match status" value="1"/>
</dbReference>